<dbReference type="OrthoDB" id="443772at2759"/>
<evidence type="ECO:0000256" key="2">
    <source>
        <dbReference type="ARBA" id="ARBA00004604"/>
    </source>
</evidence>
<evidence type="ECO:0008006" key="10">
    <source>
        <dbReference type="Google" id="ProtNLM"/>
    </source>
</evidence>
<feature type="region of interest" description="Disordered" evidence="7">
    <location>
        <begin position="252"/>
        <end position="520"/>
    </location>
</feature>
<dbReference type="PANTHER" id="PTHR13028">
    <property type="entry name" value="RRNA PROCESSING PROTEIN EBNA1-BINDING PROTEIN-RELATED"/>
    <property type="match status" value="1"/>
</dbReference>
<keyword evidence="6" id="KW-0539">Nucleus</keyword>
<protein>
    <recommendedName>
        <fullName evidence="10">rRNA-processing protein EBP2</fullName>
    </recommendedName>
</protein>
<gene>
    <name evidence="8" type="ORF">AFUS01_LOCUS38444</name>
</gene>
<dbReference type="AlphaFoldDB" id="A0A8J2PUH6"/>
<keyword evidence="4" id="KW-0690">Ribosome biogenesis</keyword>
<evidence type="ECO:0000256" key="7">
    <source>
        <dbReference type="SAM" id="MobiDB-lite"/>
    </source>
</evidence>
<evidence type="ECO:0000256" key="6">
    <source>
        <dbReference type="ARBA" id="ARBA00023242"/>
    </source>
</evidence>
<evidence type="ECO:0000256" key="3">
    <source>
        <dbReference type="ARBA" id="ARBA00007336"/>
    </source>
</evidence>
<dbReference type="PANTHER" id="PTHR13028:SF0">
    <property type="entry name" value="RRNA-PROCESSING PROTEIN EBP2-RELATED"/>
    <property type="match status" value="1"/>
</dbReference>
<dbReference type="Proteomes" id="UP000708208">
    <property type="component" value="Unassembled WGS sequence"/>
</dbReference>
<sequence length="626" mass="68326">MCLDLDAACDMEFSGGYIKVAKMDFSEEDDMSDTDALLQEIFASGKLKPGIVSLDRSGDKEDGEVSEATRPDGRQPAINNKEALVSKLNEIKLPKTLGWIQKLDITNGLAPLAPEIALQLDSHRERRERDIKVLNSKKSKKKLGIPMLKDVEEDPIHNDFKREMIFYRQAQEAILKCLPRLKEMNIPTKRPDDYFAEMAKTDDHMQKVAAVLLKKQTAAERSEKVRKIREQKKIAKQTQVQVLQEKHKAKKELTDSVKKYKQGQKNALDFLDDKPGKAKRARSEDADSDDDGGGGGGEPPSKRGSRGGRGTVNWKRVAKDERYGLGGKKSGAKRNTRESVDDIDDEGTSGRGRGRGGSRGRGGRDFPIRGRGRGGSFDRGGRGGRGGSSDRRGRGGRGFSSDRGRRGFSSDRGSRGGRGFSSDRGSRGGRGFSSDRGSRGGRGFSSDRGSRGGRGFSSDRGGRGGFSRGGRGRSSDRGGRGGSRGGRGFSSDRGGRGGFSSRGGRGRGGPSRGGRGGFSGRGGLRIRATFITQSLLEKYFGESFRRIWTTWDIISEVVGHTEGRGYRALLSTYRGQRLVTVRVPSPCMCSLSGAVHCFHQFGKYGCVETQDRKYAGIEVTLKELKS</sequence>
<evidence type="ECO:0000313" key="8">
    <source>
        <dbReference type="EMBL" id="CAG7828521.1"/>
    </source>
</evidence>
<feature type="compositionally biased region" description="Gly residues" evidence="7">
    <location>
        <begin position="496"/>
        <end position="520"/>
    </location>
</feature>
<dbReference type="GO" id="GO:0006364">
    <property type="term" value="P:rRNA processing"/>
    <property type="evidence" value="ECO:0007669"/>
    <property type="project" value="TreeGrafter"/>
</dbReference>
<accession>A0A8J2PUH6</accession>
<evidence type="ECO:0000313" key="9">
    <source>
        <dbReference type="Proteomes" id="UP000708208"/>
    </source>
</evidence>
<comment type="subcellular location">
    <subcellularLocation>
        <location evidence="2">Nucleus</location>
        <location evidence="2">Nucleolus</location>
    </subcellularLocation>
</comment>
<comment type="function">
    <text evidence="1">Required for the processing of the 27S pre-rRNA.</text>
</comment>
<feature type="compositionally biased region" description="Basic and acidic residues" evidence="7">
    <location>
        <begin position="400"/>
        <end position="414"/>
    </location>
</feature>
<name>A0A8J2PUH6_9HEXA</name>
<feature type="compositionally biased region" description="Gly residues" evidence="7">
    <location>
        <begin position="373"/>
        <end position="387"/>
    </location>
</feature>
<feature type="compositionally biased region" description="Basic and acidic residues" evidence="7">
    <location>
        <begin position="271"/>
        <end position="285"/>
    </location>
</feature>
<evidence type="ECO:0000256" key="5">
    <source>
        <dbReference type="ARBA" id="ARBA00023054"/>
    </source>
</evidence>
<evidence type="ECO:0000256" key="4">
    <source>
        <dbReference type="ARBA" id="ARBA00022517"/>
    </source>
</evidence>
<keyword evidence="5" id="KW-0175">Coiled coil</keyword>
<comment type="caution">
    <text evidence="8">The sequence shown here is derived from an EMBL/GenBank/DDBJ whole genome shotgun (WGS) entry which is preliminary data.</text>
</comment>
<dbReference type="GO" id="GO:0030687">
    <property type="term" value="C:preribosome, large subunit precursor"/>
    <property type="evidence" value="ECO:0007669"/>
    <property type="project" value="TreeGrafter"/>
</dbReference>
<dbReference type="InterPro" id="IPR008610">
    <property type="entry name" value="Ebp2"/>
</dbReference>
<dbReference type="Pfam" id="PF05890">
    <property type="entry name" value="Ebp2"/>
    <property type="match status" value="1"/>
</dbReference>
<dbReference type="GO" id="GO:0042273">
    <property type="term" value="P:ribosomal large subunit biogenesis"/>
    <property type="evidence" value="ECO:0007669"/>
    <property type="project" value="TreeGrafter"/>
</dbReference>
<organism evidence="8 9">
    <name type="scientific">Allacma fusca</name>
    <dbReference type="NCBI Taxonomy" id="39272"/>
    <lineage>
        <taxon>Eukaryota</taxon>
        <taxon>Metazoa</taxon>
        <taxon>Ecdysozoa</taxon>
        <taxon>Arthropoda</taxon>
        <taxon>Hexapoda</taxon>
        <taxon>Collembola</taxon>
        <taxon>Symphypleona</taxon>
        <taxon>Sminthuridae</taxon>
        <taxon>Allacma</taxon>
    </lineage>
</organism>
<dbReference type="EMBL" id="CAJVCH010547836">
    <property type="protein sequence ID" value="CAG7828521.1"/>
    <property type="molecule type" value="Genomic_DNA"/>
</dbReference>
<evidence type="ECO:0000256" key="1">
    <source>
        <dbReference type="ARBA" id="ARBA00003387"/>
    </source>
</evidence>
<comment type="similarity">
    <text evidence="3">Belongs to the EBP2 family.</text>
</comment>
<proteinExistence type="inferred from homology"/>
<feature type="region of interest" description="Disordered" evidence="7">
    <location>
        <begin position="53"/>
        <end position="78"/>
    </location>
</feature>
<reference evidence="8" key="1">
    <citation type="submission" date="2021-06" db="EMBL/GenBank/DDBJ databases">
        <authorList>
            <person name="Hodson N. C."/>
            <person name="Mongue J. A."/>
            <person name="Jaron S. K."/>
        </authorList>
    </citation>
    <scope>NUCLEOTIDE SEQUENCE</scope>
</reference>
<keyword evidence="9" id="KW-1185">Reference proteome</keyword>
<dbReference type="GO" id="GO:0034399">
    <property type="term" value="C:nuclear periphery"/>
    <property type="evidence" value="ECO:0007669"/>
    <property type="project" value="TreeGrafter"/>
</dbReference>
<dbReference type="GO" id="GO:0005730">
    <property type="term" value="C:nucleolus"/>
    <property type="evidence" value="ECO:0007669"/>
    <property type="project" value="UniProtKB-SubCell"/>
</dbReference>